<dbReference type="InterPro" id="IPR001753">
    <property type="entry name" value="Enoyl-CoA_hydra/iso"/>
</dbReference>
<keyword evidence="2" id="KW-0456">Lyase</keyword>
<dbReference type="PANTHER" id="PTHR43459">
    <property type="entry name" value="ENOYL-COA HYDRATASE"/>
    <property type="match status" value="1"/>
</dbReference>
<comment type="similarity">
    <text evidence="1">Belongs to the enoyl-CoA hydratase/isomerase family.</text>
</comment>
<sequence>AAGAGLGLAARGDIVLAARSAYFVQSFAHIGLVPDAGATWLLPRLAGKARASAMMLLGERISAEQAETWGMIHAVHDDADLMPAARAMVARLAAGPTVAYRLIRHAIDAAATLSFGETLALERANQRTAGLTADHAEGVAAFLARRPPVFRGE</sequence>
<dbReference type="InterPro" id="IPR029045">
    <property type="entry name" value="ClpP/crotonase-like_dom_sf"/>
</dbReference>
<dbReference type="SUPFAM" id="SSF52096">
    <property type="entry name" value="ClpP/crotonase"/>
    <property type="match status" value="1"/>
</dbReference>
<protein>
    <submittedName>
        <fullName evidence="2">2-(1,2-epoxy-1,2-dihydrophenyl)acetyl-CoA isomerase</fullName>
        <ecNumber evidence="2">4.2.1.17</ecNumber>
    </submittedName>
</protein>
<accession>A0A558QTK8</accession>
<keyword evidence="2" id="KW-0413">Isomerase</keyword>
<gene>
    <name evidence="2" type="ORF">FOY91_19215</name>
</gene>
<feature type="non-terminal residue" evidence="2">
    <location>
        <position position="1"/>
    </location>
</feature>
<dbReference type="Pfam" id="PF00378">
    <property type="entry name" value="ECH_1"/>
    <property type="match status" value="1"/>
</dbReference>
<evidence type="ECO:0000313" key="2">
    <source>
        <dbReference type="EMBL" id="TVV70412.1"/>
    </source>
</evidence>
<dbReference type="EC" id="4.2.1.17" evidence="2"/>
<dbReference type="Gene3D" id="3.90.226.10">
    <property type="entry name" value="2-enoyl-CoA Hydratase, Chain A, domain 1"/>
    <property type="match status" value="1"/>
</dbReference>
<reference evidence="2 3" key="1">
    <citation type="submission" date="2019-07" db="EMBL/GenBank/DDBJ databases">
        <title>Sphingomonas solaris sp. nov., isolated from a solar panel from Boston, Massachusetts.</title>
        <authorList>
            <person name="Tanner K."/>
            <person name="Pascual J."/>
            <person name="Mancuso C."/>
            <person name="Pereto J."/>
            <person name="Khalil A."/>
            <person name="Vilanova C."/>
        </authorList>
    </citation>
    <scope>NUCLEOTIDE SEQUENCE [LARGE SCALE GENOMIC DNA]</scope>
    <source>
        <strain evidence="2 3">R4DWN</strain>
    </source>
</reference>
<organism evidence="2 3">
    <name type="scientific">Alterirhizorhabdus solaris</name>
    <dbReference type="NCBI Taxonomy" id="2529389"/>
    <lineage>
        <taxon>Bacteria</taxon>
        <taxon>Pseudomonadati</taxon>
        <taxon>Pseudomonadota</taxon>
        <taxon>Alphaproteobacteria</taxon>
        <taxon>Sphingomonadales</taxon>
        <taxon>Rhizorhabdaceae</taxon>
        <taxon>Alterirhizorhabdus</taxon>
    </lineage>
</organism>
<comment type="caution">
    <text evidence="2">The sequence shown here is derived from an EMBL/GenBank/DDBJ whole genome shotgun (WGS) entry which is preliminary data.</text>
</comment>
<dbReference type="AlphaFoldDB" id="A0A558QTK8"/>
<dbReference type="Proteomes" id="UP000318681">
    <property type="component" value="Unassembled WGS sequence"/>
</dbReference>
<dbReference type="GO" id="GO:0016853">
    <property type="term" value="F:isomerase activity"/>
    <property type="evidence" value="ECO:0007669"/>
    <property type="project" value="UniProtKB-KW"/>
</dbReference>
<dbReference type="GO" id="GO:0004300">
    <property type="term" value="F:enoyl-CoA hydratase activity"/>
    <property type="evidence" value="ECO:0007669"/>
    <property type="project" value="UniProtKB-EC"/>
</dbReference>
<dbReference type="InterPro" id="IPR014748">
    <property type="entry name" value="Enoyl-CoA_hydra_C"/>
</dbReference>
<dbReference type="CDD" id="cd06558">
    <property type="entry name" value="crotonase-like"/>
    <property type="match status" value="1"/>
</dbReference>
<evidence type="ECO:0000313" key="3">
    <source>
        <dbReference type="Proteomes" id="UP000318681"/>
    </source>
</evidence>
<name>A0A558QTK8_9SPHN</name>
<keyword evidence="3" id="KW-1185">Reference proteome</keyword>
<dbReference type="PANTHER" id="PTHR43459:SF1">
    <property type="entry name" value="EG:BACN32G11.4 PROTEIN"/>
    <property type="match status" value="1"/>
</dbReference>
<evidence type="ECO:0000256" key="1">
    <source>
        <dbReference type="ARBA" id="ARBA00005254"/>
    </source>
</evidence>
<dbReference type="RefSeq" id="WP_203234634.1">
    <property type="nucleotide sequence ID" value="NZ_VNIM01000126.1"/>
</dbReference>
<dbReference type="Gene3D" id="1.10.12.10">
    <property type="entry name" value="Lyase 2-enoyl-coa Hydratase, Chain A, domain 2"/>
    <property type="match status" value="1"/>
</dbReference>
<proteinExistence type="inferred from homology"/>
<dbReference type="EMBL" id="VNIM01000126">
    <property type="protein sequence ID" value="TVV70412.1"/>
    <property type="molecule type" value="Genomic_DNA"/>
</dbReference>